<evidence type="ECO:0000256" key="5">
    <source>
        <dbReference type="ARBA" id="ARBA00023136"/>
    </source>
</evidence>
<keyword evidence="5 6" id="KW-0472">Membrane</keyword>
<feature type="transmembrane region" description="Helical" evidence="6">
    <location>
        <begin position="184"/>
        <end position="203"/>
    </location>
</feature>
<dbReference type="OrthoDB" id="10262656at2759"/>
<dbReference type="Gene3D" id="1.20.1250.20">
    <property type="entry name" value="MFS general substrate transporter like domains"/>
    <property type="match status" value="1"/>
</dbReference>
<feature type="transmembrane region" description="Helical" evidence="6">
    <location>
        <begin position="277"/>
        <end position="300"/>
    </location>
</feature>
<evidence type="ECO:0000313" key="8">
    <source>
        <dbReference type="Proteomes" id="UP000095767"/>
    </source>
</evidence>
<gene>
    <name evidence="7" type="ORF">BAE44_0024133</name>
</gene>
<feature type="transmembrane region" description="Helical" evidence="6">
    <location>
        <begin position="106"/>
        <end position="130"/>
    </location>
</feature>
<proteinExistence type="predicted"/>
<dbReference type="EMBL" id="LWDX02068852">
    <property type="protein sequence ID" value="OEL14844.1"/>
    <property type="molecule type" value="Genomic_DNA"/>
</dbReference>
<evidence type="ECO:0000313" key="7">
    <source>
        <dbReference type="EMBL" id="OEL14844.1"/>
    </source>
</evidence>
<evidence type="ECO:0000256" key="3">
    <source>
        <dbReference type="ARBA" id="ARBA00022692"/>
    </source>
</evidence>
<organism evidence="7 8">
    <name type="scientific">Dichanthelium oligosanthes</name>
    <dbReference type="NCBI Taxonomy" id="888268"/>
    <lineage>
        <taxon>Eukaryota</taxon>
        <taxon>Viridiplantae</taxon>
        <taxon>Streptophyta</taxon>
        <taxon>Embryophyta</taxon>
        <taxon>Tracheophyta</taxon>
        <taxon>Spermatophyta</taxon>
        <taxon>Magnoliopsida</taxon>
        <taxon>Liliopsida</taxon>
        <taxon>Poales</taxon>
        <taxon>Poaceae</taxon>
        <taxon>PACMAD clade</taxon>
        <taxon>Panicoideae</taxon>
        <taxon>Panicodae</taxon>
        <taxon>Paniceae</taxon>
        <taxon>Dichantheliinae</taxon>
        <taxon>Dichanthelium</taxon>
    </lineage>
</organism>
<keyword evidence="2" id="KW-0813">Transport</keyword>
<dbReference type="InterPro" id="IPR011701">
    <property type="entry name" value="MFS"/>
</dbReference>
<dbReference type="InterPro" id="IPR036259">
    <property type="entry name" value="MFS_trans_sf"/>
</dbReference>
<evidence type="ECO:0000256" key="2">
    <source>
        <dbReference type="ARBA" id="ARBA00022448"/>
    </source>
</evidence>
<keyword evidence="3 6" id="KW-0812">Transmembrane</keyword>
<protein>
    <submittedName>
        <fullName evidence="7">Protein ZINC INDUCED FACILITATOR-LIKE 1</fullName>
    </submittedName>
</protein>
<dbReference type="PANTHER" id="PTHR23504">
    <property type="entry name" value="MAJOR FACILITATOR SUPERFAMILY DOMAIN-CONTAINING PROTEIN 10"/>
    <property type="match status" value="1"/>
</dbReference>
<reference evidence="7 8" key="1">
    <citation type="submission" date="2016-09" db="EMBL/GenBank/DDBJ databases">
        <title>The draft genome of Dichanthelium oligosanthes: A C3 panicoid grass species.</title>
        <authorList>
            <person name="Studer A.J."/>
            <person name="Schnable J.C."/>
            <person name="Brutnell T.P."/>
        </authorList>
    </citation>
    <scope>NUCLEOTIDE SEQUENCE [LARGE SCALE GENOMIC DNA]</scope>
    <source>
        <strain evidence="8">cv. Kellogg 1175</strain>
        <tissue evidence="7">Leaf</tissue>
    </source>
</reference>
<dbReference type="GO" id="GO:0022857">
    <property type="term" value="F:transmembrane transporter activity"/>
    <property type="evidence" value="ECO:0007669"/>
    <property type="project" value="InterPro"/>
</dbReference>
<evidence type="ECO:0000256" key="1">
    <source>
        <dbReference type="ARBA" id="ARBA00004141"/>
    </source>
</evidence>
<keyword evidence="8" id="KW-1185">Reference proteome</keyword>
<evidence type="ECO:0000256" key="4">
    <source>
        <dbReference type="ARBA" id="ARBA00022989"/>
    </source>
</evidence>
<dbReference type="PANTHER" id="PTHR23504:SF97">
    <property type="entry name" value="MAJOR FACILITATOR SUPERFAMILY (MFS) PROFILE DOMAIN-CONTAINING PROTEIN"/>
    <property type="match status" value="1"/>
</dbReference>
<dbReference type="AlphaFoldDB" id="A0A1E5UPR6"/>
<feature type="transmembrane region" description="Helical" evidence="6">
    <location>
        <begin position="23"/>
        <end position="46"/>
    </location>
</feature>
<name>A0A1E5UPR6_9POAL</name>
<dbReference type="Proteomes" id="UP000095767">
    <property type="component" value="Unassembled WGS sequence"/>
</dbReference>
<keyword evidence="4 6" id="KW-1133">Transmembrane helix</keyword>
<evidence type="ECO:0000256" key="6">
    <source>
        <dbReference type="SAM" id="Phobius"/>
    </source>
</evidence>
<feature type="transmembrane region" description="Helical" evidence="6">
    <location>
        <begin position="150"/>
        <end position="172"/>
    </location>
</feature>
<dbReference type="GO" id="GO:0016020">
    <property type="term" value="C:membrane"/>
    <property type="evidence" value="ECO:0007669"/>
    <property type="project" value="UniProtKB-SubCell"/>
</dbReference>
<accession>A0A1E5UPR6</accession>
<comment type="subcellular location">
    <subcellularLocation>
        <location evidence="1">Membrane</location>
        <topology evidence="1">Multi-pass membrane protein</topology>
    </subcellularLocation>
</comment>
<feature type="transmembrane region" description="Helical" evidence="6">
    <location>
        <begin position="66"/>
        <end position="85"/>
    </location>
</feature>
<feature type="transmembrane region" description="Helical" evidence="6">
    <location>
        <begin position="252"/>
        <end position="271"/>
    </location>
</feature>
<dbReference type="SUPFAM" id="SSF103473">
    <property type="entry name" value="MFS general substrate transporter"/>
    <property type="match status" value="1"/>
</dbReference>
<sequence>MLGRALTSTLWGMIADRIGRKPVIVVGIFTGLVFNTLFGLSVHYWMAIATRFLLGSFNGLLGPIRVSTAWAMGLIIGPAIGGYLAQPTEKYPKLFPANSLFERFPYLLTSLCISAFYFIILLSCIWLPIFPMWAESDRRLGGLSLSSENVGQVLAITGATILFYQTFVYPYVVKLLGPINTSRFMIILSMALLITYPSIAHLNEPWLSIALNIASMIKANSVVTVVTCSFILQNNSVSQDQRATTNGLATTLMSFSKAIAPAGAGIVFSWAQKHQHVFFFQGGQMVFLLLDIVVLIELIWTFKPFLAMPEQFSLS</sequence>
<dbReference type="Pfam" id="PF07690">
    <property type="entry name" value="MFS_1"/>
    <property type="match status" value="1"/>
</dbReference>
<comment type="caution">
    <text evidence="7">The sequence shown here is derived from an EMBL/GenBank/DDBJ whole genome shotgun (WGS) entry which is preliminary data.</text>
</comment>